<keyword evidence="2" id="KW-1185">Reference proteome</keyword>
<dbReference type="AlphaFoldDB" id="A0A2N6K8I6"/>
<organism evidence="1 2">
    <name type="scientific">Fischerella muscicola CCMEE 5323</name>
    <dbReference type="NCBI Taxonomy" id="2019572"/>
    <lineage>
        <taxon>Bacteria</taxon>
        <taxon>Bacillati</taxon>
        <taxon>Cyanobacteriota</taxon>
        <taxon>Cyanophyceae</taxon>
        <taxon>Nostocales</taxon>
        <taxon>Hapalosiphonaceae</taxon>
        <taxon>Fischerella</taxon>
    </lineage>
</organism>
<dbReference type="EMBL" id="NRQW01000042">
    <property type="protein sequence ID" value="PLZ93948.1"/>
    <property type="molecule type" value="Genomic_DNA"/>
</dbReference>
<proteinExistence type="predicted"/>
<dbReference type="RefSeq" id="WP_102204808.1">
    <property type="nucleotide sequence ID" value="NZ_CAWNVR010000511.1"/>
</dbReference>
<comment type="caution">
    <text evidence="1">The sequence shown here is derived from an EMBL/GenBank/DDBJ whole genome shotgun (WGS) entry which is preliminary data.</text>
</comment>
<dbReference type="Proteomes" id="UP000235036">
    <property type="component" value="Unassembled WGS sequence"/>
</dbReference>
<reference evidence="1 2" key="1">
    <citation type="submission" date="2017-08" db="EMBL/GenBank/DDBJ databases">
        <title>Genomes of Fischerella (Mastigocladus) sp. strains.</title>
        <authorList>
            <person name="Miller S.R."/>
        </authorList>
    </citation>
    <scope>NUCLEOTIDE SEQUENCE [LARGE SCALE GENOMIC DNA]</scope>
    <source>
        <strain evidence="1 2">CCMEE 5323</strain>
    </source>
</reference>
<name>A0A2N6K8I6_FISMU</name>
<sequence length="260" mass="29364">MNTSATKLTSKIFAFSHLLSIFNTTNSCVTARKLISYSDYQPLHVIDGAGLYQTTLINDNQAYLQMIDLSKIQIDQLVGEVANIGFDQGKYYHGEGNYYSLFFKMKLFSEITKEYKQLYKNQIFSIINCAFFEQYKPSTQLSFPIKVNGKIITAGNSPYGLISKPKHEFYSQVCLKALVWDKKHVYITDYEPVSGAPLNQTNVQNAIVTYQYSDHPAKVLAHNQVNRYHVIGILNRDGVNCDELLLILTVKGATLDAAAE</sequence>
<gene>
    <name evidence="1" type="ORF">CEN44_01790</name>
</gene>
<evidence type="ECO:0000313" key="2">
    <source>
        <dbReference type="Proteomes" id="UP000235036"/>
    </source>
</evidence>
<accession>A0A2N6K8I6</accession>
<evidence type="ECO:0000313" key="1">
    <source>
        <dbReference type="EMBL" id="PLZ93948.1"/>
    </source>
</evidence>
<protein>
    <submittedName>
        <fullName evidence="1">Uncharacterized protein</fullName>
    </submittedName>
</protein>